<name>A0ABM8CA78_9BURK</name>
<accession>A0ABM8CA78</accession>
<sequence length="240" mass="25991">MDESFNEAFDTTNTETMKKTVFVLLPLVGALCSCASTNSYLANRNTTVEMYHIFDIKTTASAAAVARAATDGLSQNTNEISSNMPLQMGVKVPVEPGRFTITDMSSKFNGTGMGAMMQLASMQNGGVSLKGATCEGASWTARAQRTISGSSNLNLYACLYKYQAGYHLNTYAVFQKVEGGLYQVSRDFAHKIVGTPEEWVNKTILDMTRQIEVDAHATVKHIEGQPALGKTPTFLLNGKS</sequence>
<proteinExistence type="predicted"/>
<evidence type="ECO:0008006" key="4">
    <source>
        <dbReference type="Google" id="ProtNLM"/>
    </source>
</evidence>
<organism evidence="2 3">
    <name type="scientific">Massilia varians</name>
    <dbReference type="NCBI Taxonomy" id="457921"/>
    <lineage>
        <taxon>Bacteria</taxon>
        <taxon>Pseudomonadati</taxon>
        <taxon>Pseudomonadota</taxon>
        <taxon>Betaproteobacteria</taxon>
        <taxon>Burkholderiales</taxon>
        <taxon>Oxalobacteraceae</taxon>
        <taxon>Telluria group</taxon>
        <taxon>Massilia</taxon>
    </lineage>
</organism>
<gene>
    <name evidence="2" type="ORF">MasN3_36810</name>
</gene>
<dbReference type="Proteomes" id="UP001163336">
    <property type="component" value="Chromosome"/>
</dbReference>
<protein>
    <recommendedName>
        <fullName evidence="4">Lipoprotein</fullName>
    </recommendedName>
</protein>
<keyword evidence="1" id="KW-1133">Transmembrane helix</keyword>
<keyword evidence="1" id="KW-0472">Membrane</keyword>
<feature type="transmembrane region" description="Helical" evidence="1">
    <location>
        <begin position="20"/>
        <end position="41"/>
    </location>
</feature>
<evidence type="ECO:0000313" key="2">
    <source>
        <dbReference type="EMBL" id="BDT60187.1"/>
    </source>
</evidence>
<evidence type="ECO:0000256" key="1">
    <source>
        <dbReference type="SAM" id="Phobius"/>
    </source>
</evidence>
<dbReference type="RefSeq" id="WP_281909189.1">
    <property type="nucleotide sequence ID" value="NZ_AP026966.1"/>
</dbReference>
<evidence type="ECO:0000313" key="3">
    <source>
        <dbReference type="Proteomes" id="UP001163336"/>
    </source>
</evidence>
<dbReference type="EMBL" id="AP026966">
    <property type="protein sequence ID" value="BDT60187.1"/>
    <property type="molecule type" value="Genomic_DNA"/>
</dbReference>
<reference evidence="2" key="1">
    <citation type="submission" date="2022-11" db="EMBL/GenBank/DDBJ databases">
        <title>Isolation and characterization of PLA-degrading bacterium Massilia sp. from Antarctic soil.</title>
        <authorList>
            <person name="Sato K."/>
            <person name="Gomez-Fuentes C."/>
            <person name="Ahmad S.A."/>
            <person name="Zulkharnain A."/>
        </authorList>
    </citation>
    <scope>NUCLEOTIDE SEQUENCE</scope>
    <source>
        <strain evidence="2">N-3</strain>
    </source>
</reference>
<keyword evidence="1" id="KW-0812">Transmembrane</keyword>
<keyword evidence="3" id="KW-1185">Reference proteome</keyword>